<evidence type="ECO:0000256" key="11">
    <source>
        <dbReference type="ARBA" id="ARBA00022777"/>
    </source>
</evidence>
<evidence type="ECO:0000256" key="5">
    <source>
        <dbReference type="ARBA" id="ARBA00004692"/>
    </source>
</evidence>
<evidence type="ECO:0000313" key="17">
    <source>
        <dbReference type="EMBL" id="TPE48215.1"/>
    </source>
</evidence>
<evidence type="ECO:0000256" key="3">
    <source>
        <dbReference type="ARBA" id="ARBA00001522"/>
    </source>
</evidence>
<proteinExistence type="inferred from homology"/>
<evidence type="ECO:0000256" key="14">
    <source>
        <dbReference type="PIRNR" id="PIRNR006135"/>
    </source>
</evidence>
<dbReference type="EC" id="2.7.7.62" evidence="14"/>
<dbReference type="InterPro" id="IPR003203">
    <property type="entry name" value="CobU/CobP"/>
</dbReference>
<dbReference type="RefSeq" id="WP_140590194.1">
    <property type="nucleotide sequence ID" value="NZ_VFRR01000035.1"/>
</dbReference>
<comment type="caution">
    <text evidence="17">The sequence shown here is derived from an EMBL/GenBank/DDBJ whole genome shotgun (WGS) entry which is preliminary data.</text>
</comment>
<comment type="pathway">
    <text evidence="6 14">Cofactor biosynthesis; adenosylcobalamin biosynthesis; adenosylcobalamin from cob(II)yrinate a,c-diamide: step 5/7.</text>
</comment>
<keyword evidence="8 14" id="KW-0169">Cobalamin biosynthesis</keyword>
<accession>A0A501WIG0</accession>
<name>A0A501WIG0_9GAMM</name>
<dbReference type="GO" id="GO:0043752">
    <property type="term" value="F:adenosylcobinamide kinase activity"/>
    <property type="evidence" value="ECO:0007669"/>
    <property type="project" value="UniProtKB-EC"/>
</dbReference>
<dbReference type="Proteomes" id="UP000315901">
    <property type="component" value="Unassembled WGS sequence"/>
</dbReference>
<feature type="binding site" evidence="16">
    <location>
        <begin position="7"/>
        <end position="14"/>
    </location>
    <ligand>
        <name>GTP</name>
        <dbReference type="ChEBI" id="CHEBI:37565"/>
    </ligand>
</feature>
<evidence type="ECO:0000256" key="16">
    <source>
        <dbReference type="PIRSR" id="PIRSR006135-2"/>
    </source>
</evidence>
<keyword evidence="17" id="KW-0548">Nucleotidyltransferase</keyword>
<comment type="catalytic activity">
    <reaction evidence="3">
        <text>adenosylcob(III)inamide + GTP = adenosylcob(III)inamide phosphate + GDP + H(+)</text>
        <dbReference type="Rhea" id="RHEA:15765"/>
        <dbReference type="ChEBI" id="CHEBI:2480"/>
        <dbReference type="ChEBI" id="CHEBI:15378"/>
        <dbReference type="ChEBI" id="CHEBI:37565"/>
        <dbReference type="ChEBI" id="CHEBI:58189"/>
        <dbReference type="ChEBI" id="CHEBI:58502"/>
        <dbReference type="EC" id="2.7.1.156"/>
    </reaction>
</comment>
<feature type="binding site" evidence="16">
    <location>
        <position position="60"/>
    </location>
    <ligand>
        <name>GTP</name>
        <dbReference type="ChEBI" id="CHEBI:37565"/>
    </ligand>
</feature>
<dbReference type="AlphaFoldDB" id="A0A501WIG0"/>
<comment type="similarity">
    <text evidence="7 14">Belongs to the CobU/CobP family.</text>
</comment>
<dbReference type="PIRSF" id="PIRSF006135">
    <property type="entry name" value="CobU"/>
    <property type="match status" value="1"/>
</dbReference>
<dbReference type="UniPathway" id="UPA00148">
    <property type="reaction ID" value="UER00236"/>
</dbReference>
<dbReference type="GO" id="GO:0009236">
    <property type="term" value="P:cobalamin biosynthetic process"/>
    <property type="evidence" value="ECO:0007669"/>
    <property type="project" value="UniProtKB-UniRule"/>
</dbReference>
<dbReference type="GO" id="GO:0005525">
    <property type="term" value="F:GTP binding"/>
    <property type="evidence" value="ECO:0007669"/>
    <property type="project" value="UniProtKB-UniRule"/>
</dbReference>
<reference evidence="17 18" key="1">
    <citation type="submission" date="2019-06" db="EMBL/GenBank/DDBJ databases">
        <title>A novel bacterium of genus Marinomonas, isolated from coastal sand.</title>
        <authorList>
            <person name="Huang H."/>
            <person name="Mo K."/>
            <person name="Hu Y."/>
        </authorList>
    </citation>
    <scope>NUCLEOTIDE SEQUENCE [LARGE SCALE GENOMIC DNA]</scope>
    <source>
        <strain evidence="17 18">HB171799</strain>
    </source>
</reference>
<protein>
    <recommendedName>
        <fullName evidence="14">Bifunctional adenosylcobalamin biosynthesis protein</fullName>
        <ecNumber evidence="14">2.7.1.156</ecNumber>
        <ecNumber evidence="14">2.7.7.62</ecNumber>
    </recommendedName>
</protein>
<feature type="active site" description="GMP-histidine intermediate" evidence="15">
    <location>
        <position position="48"/>
    </location>
</feature>
<evidence type="ECO:0000256" key="12">
    <source>
        <dbReference type="ARBA" id="ARBA00022840"/>
    </source>
</evidence>
<dbReference type="SUPFAM" id="SSF52540">
    <property type="entry name" value="P-loop containing nucleoside triphosphate hydrolases"/>
    <property type="match status" value="1"/>
</dbReference>
<keyword evidence="10 14" id="KW-0547">Nucleotide-binding</keyword>
<feature type="binding site" evidence="16">
    <location>
        <position position="84"/>
    </location>
    <ligand>
        <name>GTP</name>
        <dbReference type="ChEBI" id="CHEBI:37565"/>
    </ligand>
</feature>
<evidence type="ECO:0000256" key="13">
    <source>
        <dbReference type="ARBA" id="ARBA00023134"/>
    </source>
</evidence>
<evidence type="ECO:0000256" key="6">
    <source>
        <dbReference type="ARBA" id="ARBA00005159"/>
    </source>
</evidence>
<dbReference type="Gene3D" id="3.40.50.300">
    <property type="entry name" value="P-loop containing nucleotide triphosphate hydrolases"/>
    <property type="match status" value="1"/>
</dbReference>
<dbReference type="CDD" id="cd00544">
    <property type="entry name" value="CobU"/>
    <property type="match status" value="1"/>
</dbReference>
<dbReference type="PANTHER" id="PTHR34848:SF1">
    <property type="entry name" value="BIFUNCTIONAL ADENOSYLCOBALAMIN BIOSYNTHESIS PROTEIN COBU"/>
    <property type="match status" value="1"/>
</dbReference>
<keyword evidence="11 14" id="KW-0418">Kinase</keyword>
<dbReference type="OrthoDB" id="9788370at2"/>
<dbReference type="EC" id="2.7.1.156" evidence="14"/>
<dbReference type="InterPro" id="IPR027417">
    <property type="entry name" value="P-loop_NTPase"/>
</dbReference>
<sequence length="174" mass="18933">MKHLVLGGVKSGKSVFAEQWICQQDRDIVYIATNMVWDEGMQARVAVHQARRPATWELIEEPVALGGTLDALATRANPPAVILECLSLWMTNLLCAEEEALLEQEYQAFLAALATYPAPIVMVSAEVGLGVMPDNALGRKFADRIGVLNQTLGQQVEQVTFVAAGLPLTLKSTK</sequence>
<keyword evidence="13 14" id="KW-0342">GTP-binding</keyword>
<dbReference type="NCBIfam" id="NF004469">
    <property type="entry name" value="PRK05800.1"/>
    <property type="match status" value="1"/>
</dbReference>
<keyword evidence="9 14" id="KW-0808">Transferase</keyword>
<comment type="catalytic activity">
    <reaction evidence="1 14">
        <text>adenosylcob(III)inamide + ATP = adenosylcob(III)inamide phosphate + ADP + H(+)</text>
        <dbReference type="Rhea" id="RHEA:15769"/>
        <dbReference type="ChEBI" id="CHEBI:2480"/>
        <dbReference type="ChEBI" id="CHEBI:15378"/>
        <dbReference type="ChEBI" id="CHEBI:30616"/>
        <dbReference type="ChEBI" id="CHEBI:58502"/>
        <dbReference type="ChEBI" id="CHEBI:456216"/>
        <dbReference type="EC" id="2.7.1.156"/>
    </reaction>
</comment>
<comment type="pathway">
    <text evidence="5 14">Cofactor biosynthesis; adenosylcobalamin biosynthesis; adenosylcobalamin from cob(II)yrinate a,c-diamide: step 6/7.</text>
</comment>
<dbReference type="PANTHER" id="PTHR34848">
    <property type="match status" value="1"/>
</dbReference>
<evidence type="ECO:0000256" key="10">
    <source>
        <dbReference type="ARBA" id="ARBA00022741"/>
    </source>
</evidence>
<evidence type="ECO:0000256" key="1">
    <source>
        <dbReference type="ARBA" id="ARBA00000312"/>
    </source>
</evidence>
<comment type="catalytic activity">
    <reaction evidence="2 14">
        <text>adenosylcob(III)inamide phosphate + GTP + H(+) = adenosylcob(III)inamide-GDP + diphosphate</text>
        <dbReference type="Rhea" id="RHEA:22712"/>
        <dbReference type="ChEBI" id="CHEBI:15378"/>
        <dbReference type="ChEBI" id="CHEBI:33019"/>
        <dbReference type="ChEBI" id="CHEBI:37565"/>
        <dbReference type="ChEBI" id="CHEBI:58502"/>
        <dbReference type="ChEBI" id="CHEBI:60487"/>
        <dbReference type="EC" id="2.7.7.62"/>
    </reaction>
</comment>
<evidence type="ECO:0000313" key="18">
    <source>
        <dbReference type="Proteomes" id="UP000315901"/>
    </source>
</evidence>
<evidence type="ECO:0000256" key="4">
    <source>
        <dbReference type="ARBA" id="ARBA00003889"/>
    </source>
</evidence>
<dbReference type="GO" id="GO:0005524">
    <property type="term" value="F:ATP binding"/>
    <property type="evidence" value="ECO:0007669"/>
    <property type="project" value="UniProtKB-UniRule"/>
</dbReference>
<dbReference type="GO" id="GO:0008820">
    <property type="term" value="F:cobinamide phosphate guanylyltransferase activity"/>
    <property type="evidence" value="ECO:0007669"/>
    <property type="project" value="UniProtKB-UniRule"/>
</dbReference>
<dbReference type="EMBL" id="VFRR01000035">
    <property type="protein sequence ID" value="TPE48215.1"/>
    <property type="molecule type" value="Genomic_DNA"/>
</dbReference>
<keyword evidence="12 14" id="KW-0067">ATP-binding</keyword>
<evidence type="ECO:0000256" key="9">
    <source>
        <dbReference type="ARBA" id="ARBA00022679"/>
    </source>
</evidence>
<evidence type="ECO:0000256" key="15">
    <source>
        <dbReference type="PIRSR" id="PIRSR006135-1"/>
    </source>
</evidence>
<organism evidence="17 18">
    <name type="scientific">Maribrevibacterium harenarium</name>
    <dbReference type="NCBI Taxonomy" id="2589817"/>
    <lineage>
        <taxon>Bacteria</taxon>
        <taxon>Pseudomonadati</taxon>
        <taxon>Pseudomonadota</taxon>
        <taxon>Gammaproteobacteria</taxon>
        <taxon>Oceanospirillales</taxon>
        <taxon>Oceanospirillaceae</taxon>
        <taxon>Maribrevibacterium</taxon>
    </lineage>
</organism>
<dbReference type="Pfam" id="PF02283">
    <property type="entry name" value="CobU"/>
    <property type="match status" value="1"/>
</dbReference>
<evidence type="ECO:0000256" key="7">
    <source>
        <dbReference type="ARBA" id="ARBA00007490"/>
    </source>
</evidence>
<gene>
    <name evidence="17" type="primary">cobU</name>
    <name evidence="17" type="ORF">FJM67_13435</name>
</gene>
<comment type="function">
    <text evidence="4 14">Catalyzes ATP-dependent phosphorylation of adenosylcobinamide and addition of GMP to adenosylcobinamide phosphate.</text>
</comment>
<keyword evidence="18" id="KW-1185">Reference proteome</keyword>
<evidence type="ECO:0000256" key="2">
    <source>
        <dbReference type="ARBA" id="ARBA00000711"/>
    </source>
</evidence>
<evidence type="ECO:0000256" key="8">
    <source>
        <dbReference type="ARBA" id="ARBA00022573"/>
    </source>
</evidence>